<dbReference type="EMBL" id="JAWNFV010000010">
    <property type="protein sequence ID" value="MDY5140766.1"/>
    <property type="molecule type" value="Genomic_DNA"/>
</dbReference>
<dbReference type="Proteomes" id="UP001288320">
    <property type="component" value="Unassembled WGS sequence"/>
</dbReference>
<gene>
    <name evidence="1" type="ORF">R6G74_05490</name>
</gene>
<dbReference type="SUPFAM" id="SSF143011">
    <property type="entry name" value="RelE-like"/>
    <property type="match status" value="1"/>
</dbReference>
<dbReference type="AlphaFoldDB" id="A0AAW9HJV2"/>
<proteinExistence type="predicted"/>
<dbReference type="Pfam" id="PF05015">
    <property type="entry name" value="HigB-like_toxin"/>
    <property type="match status" value="1"/>
</dbReference>
<dbReference type="InterPro" id="IPR035093">
    <property type="entry name" value="RelE/ParE_toxin_dom_sf"/>
</dbReference>
<protein>
    <submittedName>
        <fullName evidence="1">Type II toxin-antitoxin system RelE/ParE family toxin</fullName>
    </submittedName>
</protein>
<name>A0AAW9HJV2_9ACTO</name>
<sequence>MRARDPDLYAFFLGGPYPRRYPAGLQKQLTRRLQMLNAARNVHDLRQPPGNRLEALSGNLRGYWSIRVNNQWRVVFRWDNEAQEAYDVHFRDYH</sequence>
<comment type="caution">
    <text evidence="1">The sequence shown here is derived from an EMBL/GenBank/DDBJ whole genome shotgun (WGS) entry which is preliminary data.</text>
</comment>
<evidence type="ECO:0000313" key="2">
    <source>
        <dbReference type="Proteomes" id="UP001288320"/>
    </source>
</evidence>
<accession>A0AAW9HJV2</accession>
<dbReference type="GeneID" id="81702607"/>
<dbReference type="InterPro" id="IPR007711">
    <property type="entry name" value="HigB-1"/>
</dbReference>
<reference evidence="1" key="1">
    <citation type="submission" date="2023-10" db="EMBL/GenBank/DDBJ databases">
        <title>Whole Genome based description of the genera Actinobaculum and Actinotignum reveals a complex phylogenetic relationship within the species included in the genus Actinotignum.</title>
        <authorList>
            <person name="Jensen C.S."/>
            <person name="Dargis R."/>
            <person name="Kemp M."/>
            <person name="Christensen J.J."/>
        </authorList>
    </citation>
    <scope>NUCLEOTIDE SEQUENCE</scope>
    <source>
        <strain evidence="1">SLA_B245</strain>
    </source>
</reference>
<dbReference type="Gene3D" id="3.30.2310.20">
    <property type="entry name" value="RelE-like"/>
    <property type="match status" value="1"/>
</dbReference>
<evidence type="ECO:0000313" key="1">
    <source>
        <dbReference type="EMBL" id="MDY5140766.1"/>
    </source>
</evidence>
<dbReference type="PANTHER" id="PTHR40266:SF2">
    <property type="entry name" value="TOXIN HIGB-1"/>
    <property type="match status" value="1"/>
</dbReference>
<organism evidence="1 2">
    <name type="scientific">Actinotignum timonense</name>
    <dbReference type="NCBI Taxonomy" id="1870995"/>
    <lineage>
        <taxon>Bacteria</taxon>
        <taxon>Bacillati</taxon>
        <taxon>Actinomycetota</taxon>
        <taxon>Actinomycetes</taxon>
        <taxon>Actinomycetales</taxon>
        <taxon>Actinomycetaceae</taxon>
        <taxon>Actinotignum</taxon>
    </lineage>
</organism>
<dbReference type="RefSeq" id="WP_081689996.1">
    <property type="nucleotide sequence ID" value="NZ_JASOHK010000002.1"/>
</dbReference>
<dbReference type="PANTHER" id="PTHR40266">
    <property type="entry name" value="TOXIN HIGB-1"/>
    <property type="match status" value="1"/>
</dbReference>